<organism evidence="2">
    <name type="scientific">Laccaria bicolor (strain S238N-H82 / ATCC MYA-4686)</name>
    <name type="common">Bicoloured deceiver</name>
    <name type="synonym">Laccaria laccata var. bicolor</name>
    <dbReference type="NCBI Taxonomy" id="486041"/>
    <lineage>
        <taxon>Eukaryota</taxon>
        <taxon>Fungi</taxon>
        <taxon>Dikarya</taxon>
        <taxon>Basidiomycota</taxon>
        <taxon>Agaricomycotina</taxon>
        <taxon>Agaricomycetes</taxon>
        <taxon>Agaricomycetidae</taxon>
        <taxon>Agaricales</taxon>
        <taxon>Agaricineae</taxon>
        <taxon>Hydnangiaceae</taxon>
        <taxon>Laccaria</taxon>
    </lineage>
</organism>
<evidence type="ECO:0000313" key="1">
    <source>
        <dbReference type="EMBL" id="EDR15919.1"/>
    </source>
</evidence>
<reference evidence="1 2" key="1">
    <citation type="journal article" date="2008" name="Nature">
        <title>The genome of Laccaria bicolor provides insights into mycorrhizal symbiosis.</title>
        <authorList>
            <person name="Martin F."/>
            <person name="Aerts A."/>
            <person name="Ahren D."/>
            <person name="Brun A."/>
            <person name="Danchin E.G.J."/>
            <person name="Duchaussoy F."/>
            <person name="Gibon J."/>
            <person name="Kohler A."/>
            <person name="Lindquist E."/>
            <person name="Pereda V."/>
            <person name="Salamov A."/>
            <person name="Shapiro H.J."/>
            <person name="Wuyts J."/>
            <person name="Blaudez D."/>
            <person name="Buee M."/>
            <person name="Brokstein P."/>
            <person name="Canbaeck B."/>
            <person name="Cohen D."/>
            <person name="Courty P.E."/>
            <person name="Coutinho P.M."/>
            <person name="Delaruelle C."/>
            <person name="Detter J.C."/>
            <person name="Deveau A."/>
            <person name="DiFazio S."/>
            <person name="Duplessis S."/>
            <person name="Fraissinet-Tachet L."/>
            <person name="Lucic E."/>
            <person name="Frey-Klett P."/>
            <person name="Fourrey C."/>
            <person name="Feussner I."/>
            <person name="Gay G."/>
            <person name="Grimwood J."/>
            <person name="Hoegger P.J."/>
            <person name="Jain P."/>
            <person name="Kilaru S."/>
            <person name="Labbe J."/>
            <person name="Lin Y.C."/>
            <person name="Legue V."/>
            <person name="Le Tacon F."/>
            <person name="Marmeisse R."/>
            <person name="Melayah D."/>
            <person name="Montanini B."/>
            <person name="Muratet M."/>
            <person name="Nehls U."/>
            <person name="Niculita-Hirzel H."/>
            <person name="Oudot-Le Secq M.P."/>
            <person name="Peter M."/>
            <person name="Quesneville H."/>
            <person name="Rajashekar B."/>
            <person name="Reich M."/>
            <person name="Rouhier N."/>
            <person name="Schmutz J."/>
            <person name="Yin T."/>
            <person name="Chalot M."/>
            <person name="Henrissat B."/>
            <person name="Kuees U."/>
            <person name="Lucas S."/>
            <person name="Van de Peer Y."/>
            <person name="Podila G.K."/>
            <person name="Polle A."/>
            <person name="Pukkila P.J."/>
            <person name="Richardson P.M."/>
            <person name="Rouze P."/>
            <person name="Sanders I.R."/>
            <person name="Stajich J.E."/>
            <person name="Tunlid A."/>
            <person name="Tuskan G."/>
            <person name="Grigoriev I.V."/>
        </authorList>
    </citation>
    <scope>NUCLEOTIDE SEQUENCE [LARGE SCALE GENOMIC DNA]</scope>
    <source>
        <strain evidence="2">S238N-H82 / ATCC MYA-4686</strain>
    </source>
</reference>
<gene>
    <name evidence="1" type="ORF">LACBIDRAFT_320991</name>
</gene>
<dbReference type="EMBL" id="DS547091">
    <property type="protein sequence ID" value="EDR15919.1"/>
    <property type="molecule type" value="Genomic_DNA"/>
</dbReference>
<dbReference type="AlphaFoldDB" id="B0CNF5"/>
<dbReference type="KEGG" id="lbc:LACBIDRAFT_320991"/>
<dbReference type="InParanoid" id="B0CNF5"/>
<evidence type="ECO:0000313" key="2">
    <source>
        <dbReference type="Proteomes" id="UP000001194"/>
    </source>
</evidence>
<accession>B0CNF5</accession>
<dbReference type="HOGENOM" id="CLU_1489257_0_0_1"/>
<dbReference type="Proteomes" id="UP000001194">
    <property type="component" value="Unassembled WGS sequence"/>
</dbReference>
<proteinExistence type="predicted"/>
<keyword evidence="2" id="KW-1185">Reference proteome</keyword>
<protein>
    <submittedName>
        <fullName evidence="1">Predicted protein</fullName>
    </submittedName>
</protein>
<dbReference type="RefSeq" id="XP_001874127.1">
    <property type="nucleotide sequence ID" value="XM_001874092.1"/>
</dbReference>
<dbReference type="GeneID" id="6069456"/>
<sequence>MCEACHEWNQAHFHKGRILARCVQNGCAMDVGQQNKETLTYSVFREKLPSFYLSYPAFHALPLASVSLNPLSLWPTLQATQATLCHVELGSHHIPTFKRPNVCVLKQAFINNVLGWKMMRCAHHNTSGSGGFTNYNIMRITCLCSKPPSKNLPEGCIEDILQVLYLSQEFNSAQALIKDVA</sequence>
<name>B0CNF5_LACBS</name>